<keyword evidence="2" id="KW-1185">Reference proteome</keyword>
<dbReference type="RefSeq" id="WP_119084837.1">
    <property type="nucleotide sequence ID" value="NZ_QXIY01000001.1"/>
</dbReference>
<sequence length="91" mass="9864">MTKKAVEMGSRPLSASGVAVMLHGTGIAVRPCAEKDQRDSEVKRIAEVLQSELGPNAPARMVQESAKSYYRVFCAVSQSQNRPLKAKACKD</sequence>
<reference evidence="1 2" key="1">
    <citation type="submission" date="2018-09" db="EMBL/GenBank/DDBJ databases">
        <title>Discovery and Ecogenomic Context for Candidatus Cryosericales, a Global Caldiserica Order Active in Thawing Permafrost.</title>
        <authorList>
            <person name="Martinez M.A."/>
            <person name="Woodcroft B.J."/>
            <person name="Ignacio Espinoza J.C."/>
            <person name="Zayed A."/>
            <person name="Singleton C.M."/>
            <person name="Boyd J."/>
            <person name="Li Y.-F."/>
            <person name="Purvine S."/>
            <person name="Maughan H."/>
            <person name="Hodgkins S.B."/>
            <person name="Anderson D."/>
            <person name="Sederholm M."/>
            <person name="Temperton B."/>
            <person name="Saleska S.R."/>
            <person name="Tyson G.W."/>
            <person name="Rich V.I."/>
        </authorList>
    </citation>
    <scope>NUCLEOTIDE SEQUENCE [LARGE SCALE GENOMIC DNA]</scope>
    <source>
        <strain evidence="1 2">SMC1</strain>
    </source>
</reference>
<organism evidence="1 2">
    <name type="scientific">Candidatus Cryosericum septentrionale</name>
    <dbReference type="NCBI Taxonomy" id="2290913"/>
    <lineage>
        <taxon>Bacteria</taxon>
        <taxon>Pseudomonadati</taxon>
        <taxon>Caldisericota/Cryosericota group</taxon>
        <taxon>Candidatus Cryosericota</taxon>
        <taxon>Candidatus Cryosericia</taxon>
        <taxon>Candidatus Cryosericales</taxon>
        <taxon>Candidatus Cryosericaceae</taxon>
        <taxon>Candidatus Cryosericum</taxon>
    </lineage>
</organism>
<name>A0A398DPR1_9BACT</name>
<accession>A0A398DPR1</accession>
<comment type="caution">
    <text evidence="1">The sequence shown here is derived from an EMBL/GenBank/DDBJ whole genome shotgun (WGS) entry which is preliminary data.</text>
</comment>
<evidence type="ECO:0000313" key="2">
    <source>
        <dbReference type="Proteomes" id="UP000266113"/>
    </source>
</evidence>
<dbReference type="AlphaFoldDB" id="A0A398DPR1"/>
<gene>
    <name evidence="1" type="ORF">SMC1_00390</name>
</gene>
<protein>
    <submittedName>
        <fullName evidence="1">Uncharacterized protein</fullName>
    </submittedName>
</protein>
<dbReference type="Proteomes" id="UP000266113">
    <property type="component" value="Unassembled WGS sequence"/>
</dbReference>
<evidence type="ECO:0000313" key="1">
    <source>
        <dbReference type="EMBL" id="RIE17676.1"/>
    </source>
</evidence>
<proteinExistence type="predicted"/>
<dbReference type="EMBL" id="QXIY01000001">
    <property type="protein sequence ID" value="RIE17676.1"/>
    <property type="molecule type" value="Genomic_DNA"/>
</dbReference>